<feature type="domain" description="Disintegrin" evidence="11">
    <location>
        <begin position="436"/>
        <end position="525"/>
    </location>
</feature>
<keyword evidence="4 9" id="KW-0472">Membrane</keyword>
<dbReference type="SMART" id="SM00608">
    <property type="entry name" value="ACR"/>
    <property type="match status" value="2"/>
</dbReference>
<evidence type="ECO:0000256" key="8">
    <source>
        <dbReference type="SAM" id="MobiDB-lite"/>
    </source>
</evidence>
<feature type="region of interest" description="Disordered" evidence="8">
    <location>
        <begin position="1257"/>
        <end position="1576"/>
    </location>
</feature>
<keyword evidence="10" id="KW-0732">Signal</keyword>
<dbReference type="Proteomes" id="UP000695022">
    <property type="component" value="Unplaced"/>
</dbReference>
<dbReference type="CDD" id="cd04269">
    <property type="entry name" value="ZnMc_adamalysin_II_like"/>
    <property type="match status" value="1"/>
</dbReference>
<dbReference type="SMART" id="SM00050">
    <property type="entry name" value="DISIN"/>
    <property type="match status" value="2"/>
</dbReference>
<feature type="region of interest" description="Disordered" evidence="8">
    <location>
        <begin position="1682"/>
        <end position="1729"/>
    </location>
</feature>
<keyword evidence="2 9" id="KW-0812">Transmembrane</keyword>
<evidence type="ECO:0000256" key="1">
    <source>
        <dbReference type="ARBA" id="ARBA00004479"/>
    </source>
</evidence>
<feature type="compositionally biased region" description="Low complexity" evidence="8">
    <location>
        <begin position="1261"/>
        <end position="1308"/>
    </location>
</feature>
<dbReference type="SUPFAM" id="SSF55486">
    <property type="entry name" value="Metalloproteases ('zincins'), catalytic domain"/>
    <property type="match status" value="1"/>
</dbReference>
<feature type="compositionally biased region" description="Low complexity" evidence="8">
    <location>
        <begin position="1525"/>
        <end position="1547"/>
    </location>
</feature>
<evidence type="ECO:0000313" key="14">
    <source>
        <dbReference type="RefSeq" id="XP_014666722.1"/>
    </source>
</evidence>
<evidence type="ECO:0000256" key="10">
    <source>
        <dbReference type="SAM" id="SignalP"/>
    </source>
</evidence>
<keyword evidence="13" id="KW-1185">Reference proteome</keyword>
<dbReference type="PROSITE" id="PS00022">
    <property type="entry name" value="EGF_1"/>
    <property type="match status" value="2"/>
</dbReference>
<dbReference type="PANTHER" id="PTHR11905:SF237">
    <property type="entry name" value="MIND-MELD, ISOFORM J"/>
    <property type="match status" value="1"/>
</dbReference>
<dbReference type="Gene3D" id="4.10.70.10">
    <property type="entry name" value="Disintegrin domain"/>
    <property type="match status" value="2"/>
</dbReference>
<dbReference type="InterPro" id="IPR002870">
    <property type="entry name" value="Peptidase_M12B_N"/>
</dbReference>
<dbReference type="Pfam" id="PF01562">
    <property type="entry name" value="Pep_M12B_propep"/>
    <property type="match status" value="1"/>
</dbReference>
<feature type="chain" id="PRO_5047080584" evidence="10">
    <location>
        <begin position="23"/>
        <end position="1729"/>
    </location>
</feature>
<dbReference type="Pfam" id="PF00200">
    <property type="entry name" value="Disintegrin"/>
    <property type="match status" value="2"/>
</dbReference>
<comment type="subcellular location">
    <subcellularLocation>
        <location evidence="1">Membrane</location>
        <topology evidence="1">Single-pass type I membrane protein</topology>
    </subcellularLocation>
</comment>
<organism evidence="13 14">
    <name type="scientific">Priapulus caudatus</name>
    <name type="common">Priapulid worm</name>
    <dbReference type="NCBI Taxonomy" id="37621"/>
    <lineage>
        <taxon>Eukaryota</taxon>
        <taxon>Metazoa</taxon>
        <taxon>Ecdysozoa</taxon>
        <taxon>Scalidophora</taxon>
        <taxon>Priapulida</taxon>
        <taxon>Priapulimorpha</taxon>
        <taxon>Priapulimorphida</taxon>
        <taxon>Priapulidae</taxon>
        <taxon>Priapulus</taxon>
    </lineage>
</organism>
<dbReference type="InterPro" id="IPR001590">
    <property type="entry name" value="Peptidase_M12B"/>
</dbReference>
<feature type="compositionally biased region" description="Low complexity" evidence="8">
    <location>
        <begin position="1648"/>
        <end position="1658"/>
    </location>
</feature>
<evidence type="ECO:0000313" key="13">
    <source>
        <dbReference type="Proteomes" id="UP000695022"/>
    </source>
</evidence>
<feature type="compositionally biased region" description="Acidic residues" evidence="8">
    <location>
        <begin position="1393"/>
        <end position="1403"/>
    </location>
</feature>
<dbReference type="InterPro" id="IPR036436">
    <property type="entry name" value="Disintegrin_dom_sf"/>
</dbReference>
<dbReference type="InterPro" id="IPR024079">
    <property type="entry name" value="MetalloPept_cat_dom_sf"/>
</dbReference>
<dbReference type="SUPFAM" id="SSF57552">
    <property type="entry name" value="Blood coagulation inhibitor (disintegrin)"/>
    <property type="match status" value="2"/>
</dbReference>
<keyword evidence="3 9" id="KW-1133">Transmembrane helix</keyword>
<dbReference type="Gene3D" id="3.40.390.10">
    <property type="entry name" value="Collagenase (Catalytic Domain)"/>
    <property type="match status" value="1"/>
</dbReference>
<gene>
    <name evidence="14" type="primary">LOC106808494</name>
</gene>
<dbReference type="Pfam" id="PF01421">
    <property type="entry name" value="Reprolysin"/>
    <property type="match status" value="1"/>
</dbReference>
<dbReference type="PANTHER" id="PTHR11905">
    <property type="entry name" value="ADAM A DISINTEGRIN AND METALLOPROTEASE DOMAIN"/>
    <property type="match status" value="1"/>
</dbReference>
<dbReference type="Pfam" id="PF08516">
    <property type="entry name" value="ADAM_CR"/>
    <property type="match status" value="2"/>
</dbReference>
<feature type="binding site" evidence="7">
    <location>
        <position position="370"/>
    </location>
    <ligand>
        <name>Zn(2+)</name>
        <dbReference type="ChEBI" id="CHEBI:29105"/>
        <note>catalytic</note>
    </ligand>
</feature>
<evidence type="ECO:0000259" key="11">
    <source>
        <dbReference type="PROSITE" id="PS50214"/>
    </source>
</evidence>
<feature type="domain" description="Disintegrin" evidence="11">
    <location>
        <begin position="823"/>
        <end position="892"/>
    </location>
</feature>
<dbReference type="RefSeq" id="XP_014666722.1">
    <property type="nucleotide sequence ID" value="XM_014811236.1"/>
</dbReference>
<evidence type="ECO:0000256" key="9">
    <source>
        <dbReference type="SAM" id="Phobius"/>
    </source>
</evidence>
<feature type="compositionally biased region" description="Basic and acidic residues" evidence="8">
    <location>
        <begin position="1381"/>
        <end position="1391"/>
    </location>
</feature>
<feature type="compositionally biased region" description="Basic and acidic residues" evidence="8">
    <location>
        <begin position="1357"/>
        <end position="1370"/>
    </location>
</feature>
<feature type="compositionally biased region" description="Polar residues" evidence="8">
    <location>
        <begin position="1309"/>
        <end position="1356"/>
    </location>
</feature>
<dbReference type="InterPro" id="IPR018358">
    <property type="entry name" value="Disintegrin_CS"/>
</dbReference>
<keyword evidence="5 6" id="KW-1015">Disulfide bond</keyword>
<evidence type="ECO:0000256" key="2">
    <source>
        <dbReference type="ARBA" id="ARBA00022692"/>
    </source>
</evidence>
<dbReference type="InterPro" id="IPR006586">
    <property type="entry name" value="ADAM_Cys-rich"/>
</dbReference>
<feature type="disulfide bond" evidence="6">
    <location>
        <begin position="497"/>
        <end position="517"/>
    </location>
</feature>
<evidence type="ECO:0000256" key="7">
    <source>
        <dbReference type="PROSITE-ProRule" id="PRU00276"/>
    </source>
</evidence>
<dbReference type="PROSITE" id="PS00427">
    <property type="entry name" value="DISINTEGRIN_1"/>
    <property type="match status" value="2"/>
</dbReference>
<feature type="binding site" evidence="7">
    <location>
        <position position="364"/>
    </location>
    <ligand>
        <name>Zn(2+)</name>
        <dbReference type="ChEBI" id="CHEBI:29105"/>
        <note>catalytic</note>
    </ligand>
</feature>
<sequence>MKCNIIKVCVCYFAYGLLLVVAKEDAVVSAKELISSVKENQELLQSIPAEYEIVYPVQVHHDHGRRNNVSTIDEVLSNTTRHFEHTTFRFKAFGEKFHLKLDLNIFLLSGGVIQKYFTPNDTSTTIAPVEHCYYQGTVRGHPGSVVAVRTCSGVSGVIHIANKTYVIQPVLGGDLGKRYPHIFYESSKQDHRLCGNTGRHEWGFSAGQRSDLHPESSTDAMRNEKFLELAMVVDSAIYEQHNASVSDTVGYALQVANIADMYFRLLSTKLVVVYVEVWGIEERMDASTDVRQTLLNFMDYSQSALFRVAYDSAQLLTGTKFKNREVGLALPDSMCTRRAVGVNQETNPVEPQQLASTLAHIIGHNLGMTHDDDGRSCRCKDVFGCMMTQNIVGKEGFHPLHFSSCSRSDYQRFLQTGAGSCLLNRPRTIVEAGRDHGTCGNGILEPGEQCDCGANQLECEKKDPCCDVYTCKLLPEAQCSTGPCCHQCKLKPRGSACREARSECDIEEQCDGAAGRCPMDLYVQDGQPCNLGRNYCHRGLCPSLTAQCRSVWGKQSMVGDQQCYNRFNLQGSEIGNCGTNKQQPVSCDKQHVFCGLLQCQHGSSTPLIPGLKHTFSKTTMSVGGREFECKTASGKDPSGTRHTGLVMDGTKCAPGMMCSEQHCVSVSSVVTEDCPKNNHGQTCSDHGLCTNRGQCHCADMWMGFDCSIKINVTTTTSTTARPFLFGIDDFASYGEDGGRRLIRKGWDSDKETVATQDLSNSAVTRELMFIILGAVVGAVLVAFAIFALCYRSRSSITSGYSYITDHDVEQTIVNLESVSSVFQLECEKKDPCCDVYTCKLLPEAQCSTGPCCHQCKLKPRGSACREARSECDIEEQCDGAAGRCPMDLYVQDGQPCNLGRNYCHRGLCPSLTAQCRSVWGKQSMVGDQQCYNRFNLQGSEIGNCGTNKQQPVSCDKQHVFCGLLQCQHGSSTPLIPGLKHTFSKTTMSVGGREFECKTASGKDPSGTRHTGLVMDGTKCAPGMMCSEQHCVSVSSVVTEDCPKNNHGQTCSDHGLCTNRGQCHCADMWMGFDCSIKINVTTTTSTTARPFLFGIDDFASYGEDGGRRLIRKGWDSDKETVATQDLSNSAVTRELMFIILGAVVGAVLVAFAIFALCYRRRSNITPWNKKKLPMKTKPLSDCDSESLANRIITFGSMPSYRESKILENRKKKGKGKGKTSAGEGGGGGEEDASVMRLRENIVSDLCRIPEKGILKKATLERQQQQQQQEDGSLRSLASQRSQASQAGSLASQQSQSQHGSLGSQRSQRSNASHRSQGSAASQGSPCRLQGSQGSPYRSQGSQGSPYRTPGTAASTRGTMERHPDEYLDRESQSSSDIGDDESPTHEQEHYQESADAENTGDDSVAECRSPERRPLVAGFEDDVKKMFLNDDYYSDCTEDFGSPDALPPPPFDANRNGSPPPSFSSVQRKEDAVVEEGGGSPARSPRHKENNLCSGGGYGGGVYGGGGGGGGGDMESSCLMPEPMKLQNIDDILQQIQRHSSTLSPLSSRSEDGGGGGGNAPSEADTERTLYRSRPPNAQLDLKKFATLVTNDDEDDDSAVAMSHDDMDDGAAAAVAVATDSGAAARGEKRYPRFGRYGEPPTPPRRRSSPTATGDADAVAGGHFIYDPATGNYFMWQDDVPEKVRNSTAGGGDFVWNLNYPQNQKPSSQKDKESVNTPSPSDNEHVTHMG</sequence>
<feature type="binding site" evidence="7">
    <location>
        <position position="360"/>
    </location>
    <ligand>
        <name>Zn(2+)</name>
        <dbReference type="ChEBI" id="CHEBI:29105"/>
        <note>catalytic</note>
    </ligand>
</feature>
<feature type="compositionally biased region" description="Gly residues" evidence="8">
    <location>
        <begin position="1493"/>
        <end position="1512"/>
    </location>
</feature>
<feature type="signal peptide" evidence="10">
    <location>
        <begin position="1"/>
        <end position="22"/>
    </location>
</feature>
<feature type="disulfide bond" evidence="6">
    <location>
        <begin position="864"/>
        <end position="884"/>
    </location>
</feature>
<evidence type="ECO:0000256" key="3">
    <source>
        <dbReference type="ARBA" id="ARBA00022989"/>
    </source>
</evidence>
<dbReference type="GeneID" id="106808494"/>
<evidence type="ECO:0000256" key="4">
    <source>
        <dbReference type="ARBA" id="ARBA00023136"/>
    </source>
</evidence>
<keyword evidence="7" id="KW-0479">Metal-binding</keyword>
<dbReference type="PROSITE" id="PS50215">
    <property type="entry name" value="ADAM_MEPRO"/>
    <property type="match status" value="1"/>
</dbReference>
<feature type="region of interest" description="Disordered" evidence="8">
    <location>
        <begin position="1202"/>
        <end position="1233"/>
    </location>
</feature>
<proteinExistence type="predicted"/>
<feature type="domain" description="Peptidase M12B" evidence="12">
    <location>
        <begin position="225"/>
        <end position="426"/>
    </location>
</feature>
<feature type="region of interest" description="Disordered" evidence="8">
    <location>
        <begin position="1619"/>
        <end position="1658"/>
    </location>
</feature>
<comment type="caution">
    <text evidence="7">Lacks conserved residue(s) required for the propagation of feature annotation.</text>
</comment>
<feature type="transmembrane region" description="Helical" evidence="9">
    <location>
        <begin position="767"/>
        <end position="790"/>
    </location>
</feature>
<reference evidence="14" key="1">
    <citation type="submission" date="2025-08" db="UniProtKB">
        <authorList>
            <consortium name="RefSeq"/>
        </authorList>
    </citation>
    <scope>IDENTIFICATION</scope>
</reference>
<evidence type="ECO:0000256" key="5">
    <source>
        <dbReference type="ARBA" id="ARBA00023157"/>
    </source>
</evidence>
<dbReference type="PROSITE" id="PS50214">
    <property type="entry name" value="DISINTEGRIN_2"/>
    <property type="match status" value="2"/>
</dbReference>
<dbReference type="InterPro" id="IPR034027">
    <property type="entry name" value="Reprolysin_adamalysin"/>
</dbReference>
<keyword evidence="7" id="KW-0862">Zinc</keyword>
<evidence type="ECO:0000259" key="12">
    <source>
        <dbReference type="PROSITE" id="PS50215"/>
    </source>
</evidence>
<evidence type="ECO:0000256" key="6">
    <source>
        <dbReference type="PROSITE-ProRule" id="PRU00068"/>
    </source>
</evidence>
<feature type="transmembrane region" description="Helical" evidence="9">
    <location>
        <begin position="1134"/>
        <end position="1155"/>
    </location>
</feature>
<dbReference type="InterPro" id="IPR000742">
    <property type="entry name" value="EGF"/>
</dbReference>
<dbReference type="InterPro" id="IPR001762">
    <property type="entry name" value="Disintegrin_dom"/>
</dbReference>
<accession>A0ABM1E3F1</accession>
<name>A0ABM1E3F1_PRICU</name>
<protein>
    <submittedName>
        <fullName evidence="14">Uncharacterized protein LOC106808494</fullName>
    </submittedName>
</protein>